<dbReference type="RefSeq" id="WP_102523100.1">
    <property type="nucleotide sequence ID" value="NZ_LT960611.1"/>
</dbReference>
<keyword evidence="1 6" id="KW-1003">Cell membrane</keyword>
<dbReference type="GO" id="GO:0043165">
    <property type="term" value="P:Gram-negative-bacterium-type cell outer membrane assembly"/>
    <property type="evidence" value="ECO:0007669"/>
    <property type="project" value="UniProtKB-UniRule"/>
</dbReference>
<dbReference type="GO" id="GO:0015221">
    <property type="term" value="F:lipopolysaccharide transmembrane transporter activity"/>
    <property type="evidence" value="ECO:0007669"/>
    <property type="project" value="InterPro"/>
</dbReference>
<dbReference type="InterPro" id="IPR010664">
    <property type="entry name" value="LipoPS_assembly_LptC-rel"/>
</dbReference>
<evidence type="ECO:0000256" key="5">
    <source>
        <dbReference type="ARBA" id="ARBA00023136"/>
    </source>
</evidence>
<dbReference type="GO" id="GO:0017089">
    <property type="term" value="F:glycolipid transfer activity"/>
    <property type="evidence" value="ECO:0007669"/>
    <property type="project" value="TreeGrafter"/>
</dbReference>
<name>A0A2N8ZFL4_9VIBR</name>
<comment type="function">
    <text evidence="7">Required for the translocation of lipopolysaccharide (LPS) from the inner membrane to the outer membrane.</text>
</comment>
<dbReference type="InterPro" id="IPR026265">
    <property type="entry name" value="LptC"/>
</dbReference>
<dbReference type="PANTHER" id="PTHR37481:SF1">
    <property type="entry name" value="LIPOPOLYSACCHARIDE EXPORT SYSTEM PROTEIN LPTC"/>
    <property type="match status" value="1"/>
</dbReference>
<proteinExistence type="inferred from homology"/>
<protein>
    <recommendedName>
        <fullName evidence="6 7">Lipopolysaccharide export system protein LptC</fullName>
    </recommendedName>
</protein>
<evidence type="ECO:0000256" key="7">
    <source>
        <dbReference type="PIRNR" id="PIRNR028513"/>
    </source>
</evidence>
<dbReference type="NCBIfam" id="TIGR04409">
    <property type="entry name" value="LptC_YrbK"/>
    <property type="match status" value="1"/>
</dbReference>
<comment type="similarity">
    <text evidence="6 7">Belongs to the LptC family.</text>
</comment>
<evidence type="ECO:0000313" key="9">
    <source>
        <dbReference type="Proteomes" id="UP000235828"/>
    </source>
</evidence>
<dbReference type="Proteomes" id="UP000235828">
    <property type="component" value="Chromosome A"/>
</dbReference>
<evidence type="ECO:0000256" key="4">
    <source>
        <dbReference type="ARBA" id="ARBA00022989"/>
    </source>
</evidence>
<evidence type="ECO:0000256" key="3">
    <source>
        <dbReference type="ARBA" id="ARBA00022692"/>
    </source>
</evidence>
<evidence type="ECO:0000256" key="1">
    <source>
        <dbReference type="ARBA" id="ARBA00022475"/>
    </source>
</evidence>
<accession>A0A2N8ZFL4</accession>
<dbReference type="Gene3D" id="2.60.450.10">
    <property type="entry name" value="Lipopolysaccharide (LPS) transport protein A like domain"/>
    <property type="match status" value="1"/>
</dbReference>
<sequence>MTLPHPIYLLLFFVSCWSAYYLYDHNNKEVIQVVPDVELPVFSGRTLTNTSYNQAGIRNFEIKSKYLEHFSKNGETIFEQLKLSVFRSGHTEEWTVTANKGVMDSDYQLELTGNVLVKNVLPNSGFDTLSTEKLVIQLQSKDFHTNLPVTLFGPQFTTEGQAMKGNFDRNTATLFNQVQGKYETVTP</sequence>
<dbReference type="InterPro" id="IPR052363">
    <property type="entry name" value="LPS_export_LptC"/>
</dbReference>
<evidence type="ECO:0000313" key="8">
    <source>
        <dbReference type="EMBL" id="SON50655.1"/>
    </source>
</evidence>
<dbReference type="Pfam" id="PF06835">
    <property type="entry name" value="LptC"/>
    <property type="match status" value="1"/>
</dbReference>
<keyword evidence="9" id="KW-1185">Reference proteome</keyword>
<comment type="function">
    <text evidence="6">Involved in the assembly of lipopolysaccharide (LPS). Required for the translocation of LPS from the inner membrane to the outer membrane. Facilitates the transfer of LPS from the inner membrane to the periplasmic protein LptA. Could be a docking site for LptA.</text>
</comment>
<keyword evidence="4 6" id="KW-1133">Transmembrane helix</keyword>
<dbReference type="PIRSF" id="PIRSF028513">
    <property type="entry name" value="LptC"/>
    <property type="match status" value="1"/>
</dbReference>
<dbReference type="AlphaFoldDB" id="A0A2N8ZFL4"/>
<keyword evidence="2 6" id="KW-0997">Cell inner membrane</keyword>
<keyword evidence="5 6" id="KW-0472">Membrane</keyword>
<dbReference type="PANTHER" id="PTHR37481">
    <property type="entry name" value="LIPOPOLYSACCHARIDE EXPORT SYSTEM PROTEIN LPTC"/>
    <property type="match status" value="1"/>
</dbReference>
<dbReference type="KEGG" id="vta:A2682"/>
<comment type="subcellular location">
    <subcellularLocation>
        <location evidence="6">Cell inner membrane</location>
        <topology evidence="6">Single-pass membrane protein</topology>
    </subcellularLocation>
</comment>
<evidence type="ECO:0000256" key="6">
    <source>
        <dbReference type="HAMAP-Rule" id="MF_01915"/>
    </source>
</evidence>
<evidence type="ECO:0000256" key="2">
    <source>
        <dbReference type="ARBA" id="ARBA00022519"/>
    </source>
</evidence>
<dbReference type="OrthoDB" id="5659892at2"/>
<keyword evidence="3 6" id="KW-0812">Transmembrane</keyword>
<dbReference type="GO" id="GO:0030288">
    <property type="term" value="C:outer membrane-bounded periplasmic space"/>
    <property type="evidence" value="ECO:0007669"/>
    <property type="project" value="TreeGrafter"/>
</dbReference>
<gene>
    <name evidence="6" type="primary">lptC</name>
    <name evidence="8" type="ORF">VTAP4600_A2682</name>
</gene>
<organism evidence="8 9">
    <name type="scientific">Vibrio tapetis subsp. tapetis</name>
    <dbReference type="NCBI Taxonomy" id="1671868"/>
    <lineage>
        <taxon>Bacteria</taxon>
        <taxon>Pseudomonadati</taxon>
        <taxon>Pseudomonadota</taxon>
        <taxon>Gammaproteobacteria</taxon>
        <taxon>Vibrionales</taxon>
        <taxon>Vibrionaceae</taxon>
        <taxon>Vibrio</taxon>
    </lineage>
</organism>
<dbReference type="EMBL" id="LT960611">
    <property type="protein sequence ID" value="SON50655.1"/>
    <property type="molecule type" value="Genomic_DNA"/>
</dbReference>
<dbReference type="GO" id="GO:0005886">
    <property type="term" value="C:plasma membrane"/>
    <property type="evidence" value="ECO:0007669"/>
    <property type="project" value="UniProtKB-SubCell"/>
</dbReference>
<dbReference type="HAMAP" id="MF_01915">
    <property type="entry name" value="LPS_assembly_LptC"/>
    <property type="match status" value="1"/>
</dbReference>
<comment type="subunit">
    <text evidence="6">Component of the lipopolysaccharide transport and assembly complex. Interacts with LptA and the LptBFG transporter complex.</text>
</comment>
<reference evidence="8 9" key="1">
    <citation type="submission" date="2017-10" db="EMBL/GenBank/DDBJ databases">
        <authorList>
            <person name="Banno H."/>
            <person name="Chua N.-H."/>
        </authorList>
    </citation>
    <scope>NUCLEOTIDE SEQUENCE [LARGE SCALE GENOMIC DNA]</scope>
    <source>
        <strain evidence="8">Vibrio tapetis CECT4600</strain>
    </source>
</reference>